<reference evidence="2 4" key="1">
    <citation type="journal article" date="2012" name="Nature">
        <title>Algal genomes reveal evolutionary mosaicism and the fate of nucleomorphs.</title>
        <authorList>
            <consortium name="DOE Joint Genome Institute"/>
            <person name="Curtis B.A."/>
            <person name="Tanifuji G."/>
            <person name="Burki F."/>
            <person name="Gruber A."/>
            <person name="Irimia M."/>
            <person name="Maruyama S."/>
            <person name="Arias M.C."/>
            <person name="Ball S.G."/>
            <person name="Gile G.H."/>
            <person name="Hirakawa Y."/>
            <person name="Hopkins J.F."/>
            <person name="Kuo A."/>
            <person name="Rensing S.A."/>
            <person name="Schmutz J."/>
            <person name="Symeonidi A."/>
            <person name="Elias M."/>
            <person name="Eveleigh R.J."/>
            <person name="Herman E.K."/>
            <person name="Klute M.J."/>
            <person name="Nakayama T."/>
            <person name="Obornik M."/>
            <person name="Reyes-Prieto A."/>
            <person name="Armbrust E.V."/>
            <person name="Aves S.J."/>
            <person name="Beiko R.G."/>
            <person name="Coutinho P."/>
            <person name="Dacks J.B."/>
            <person name="Durnford D.G."/>
            <person name="Fast N.M."/>
            <person name="Green B.R."/>
            <person name="Grisdale C.J."/>
            <person name="Hempel F."/>
            <person name="Henrissat B."/>
            <person name="Hoppner M.P."/>
            <person name="Ishida K."/>
            <person name="Kim E."/>
            <person name="Koreny L."/>
            <person name="Kroth P.G."/>
            <person name="Liu Y."/>
            <person name="Malik S.B."/>
            <person name="Maier U.G."/>
            <person name="McRose D."/>
            <person name="Mock T."/>
            <person name="Neilson J.A."/>
            <person name="Onodera N.T."/>
            <person name="Poole A.M."/>
            <person name="Pritham E.J."/>
            <person name="Richards T.A."/>
            <person name="Rocap G."/>
            <person name="Roy S.W."/>
            <person name="Sarai C."/>
            <person name="Schaack S."/>
            <person name="Shirato S."/>
            <person name="Slamovits C.H."/>
            <person name="Spencer D.F."/>
            <person name="Suzuki S."/>
            <person name="Worden A.Z."/>
            <person name="Zauner S."/>
            <person name="Barry K."/>
            <person name="Bell C."/>
            <person name="Bharti A.K."/>
            <person name="Crow J.A."/>
            <person name="Grimwood J."/>
            <person name="Kramer R."/>
            <person name="Lindquist E."/>
            <person name="Lucas S."/>
            <person name="Salamov A."/>
            <person name="McFadden G.I."/>
            <person name="Lane C.E."/>
            <person name="Keeling P.J."/>
            <person name="Gray M.W."/>
            <person name="Grigoriev I.V."/>
            <person name="Archibald J.M."/>
        </authorList>
    </citation>
    <scope>NUCLEOTIDE SEQUENCE</scope>
    <source>
        <strain evidence="2 4">CCMP2712</strain>
    </source>
</reference>
<feature type="transmembrane region" description="Helical" evidence="1">
    <location>
        <begin position="161"/>
        <end position="180"/>
    </location>
</feature>
<organism evidence="2">
    <name type="scientific">Guillardia theta (strain CCMP2712)</name>
    <name type="common">Cryptophyte</name>
    <dbReference type="NCBI Taxonomy" id="905079"/>
    <lineage>
        <taxon>Eukaryota</taxon>
        <taxon>Cryptophyceae</taxon>
        <taxon>Pyrenomonadales</taxon>
        <taxon>Geminigeraceae</taxon>
        <taxon>Guillardia</taxon>
    </lineage>
</organism>
<protein>
    <submittedName>
        <fullName evidence="2 3">Uncharacterized protein</fullName>
    </submittedName>
</protein>
<gene>
    <name evidence="2" type="ORF">GUITHDRAFT_162135</name>
</gene>
<reference evidence="3" key="3">
    <citation type="submission" date="2015-06" db="UniProtKB">
        <authorList>
            <consortium name="EnsemblProtists"/>
        </authorList>
    </citation>
    <scope>IDENTIFICATION</scope>
</reference>
<dbReference type="AlphaFoldDB" id="L1JMM2"/>
<dbReference type="Proteomes" id="UP000011087">
    <property type="component" value="Unassembled WGS sequence"/>
</dbReference>
<dbReference type="EnsemblProtists" id="EKX49308">
    <property type="protein sequence ID" value="EKX49308"/>
    <property type="gene ID" value="GUITHDRAFT_162135"/>
</dbReference>
<keyword evidence="1" id="KW-0812">Transmembrane</keyword>
<evidence type="ECO:0000313" key="3">
    <source>
        <dbReference type="EnsemblProtists" id="EKX49308"/>
    </source>
</evidence>
<keyword evidence="1" id="KW-1133">Transmembrane helix</keyword>
<keyword evidence="1" id="KW-0472">Membrane</keyword>
<name>L1JMM2_GUITC</name>
<dbReference type="GeneID" id="17306038"/>
<evidence type="ECO:0000256" key="1">
    <source>
        <dbReference type="SAM" id="Phobius"/>
    </source>
</evidence>
<evidence type="ECO:0000313" key="4">
    <source>
        <dbReference type="Proteomes" id="UP000011087"/>
    </source>
</evidence>
<dbReference type="PaxDb" id="55529-EKX49308"/>
<dbReference type="HOGENOM" id="CLU_1296511_0_0_1"/>
<sequence length="213" mass="23789">MRTETRVGHLSMGLVTAQDVIVHISLLVFSEMLYTGLQGEKQERRKNKSFATLRTAQAALAIAGRKVRVRGRRCCSSQEAEKMDQSLDNHVALEDSDSEEALTEDKLAVDESLTKSATSDPSVIVQDDLGKLFGYLASEYDLLLWIPKLNYKLQAPPSMSIMDWFGLCAIMVFFGAEVLLRKQGNEPSRREVVTIHNRAFSLPRSRLCAGIIL</sequence>
<reference evidence="4" key="2">
    <citation type="submission" date="2012-11" db="EMBL/GenBank/DDBJ databases">
        <authorList>
            <person name="Kuo A."/>
            <person name="Curtis B.A."/>
            <person name="Tanifuji G."/>
            <person name="Burki F."/>
            <person name="Gruber A."/>
            <person name="Irimia M."/>
            <person name="Maruyama S."/>
            <person name="Arias M.C."/>
            <person name="Ball S.G."/>
            <person name="Gile G.H."/>
            <person name="Hirakawa Y."/>
            <person name="Hopkins J.F."/>
            <person name="Rensing S.A."/>
            <person name="Schmutz J."/>
            <person name="Symeonidi A."/>
            <person name="Elias M."/>
            <person name="Eveleigh R.J."/>
            <person name="Herman E.K."/>
            <person name="Klute M.J."/>
            <person name="Nakayama T."/>
            <person name="Obornik M."/>
            <person name="Reyes-Prieto A."/>
            <person name="Armbrust E.V."/>
            <person name="Aves S.J."/>
            <person name="Beiko R.G."/>
            <person name="Coutinho P."/>
            <person name="Dacks J.B."/>
            <person name="Durnford D.G."/>
            <person name="Fast N.M."/>
            <person name="Green B.R."/>
            <person name="Grisdale C."/>
            <person name="Hempe F."/>
            <person name="Henrissat B."/>
            <person name="Hoppner M.P."/>
            <person name="Ishida K.-I."/>
            <person name="Kim E."/>
            <person name="Koreny L."/>
            <person name="Kroth P.G."/>
            <person name="Liu Y."/>
            <person name="Malik S.-B."/>
            <person name="Maier U.G."/>
            <person name="McRose D."/>
            <person name="Mock T."/>
            <person name="Neilson J.A."/>
            <person name="Onodera N.T."/>
            <person name="Poole A.M."/>
            <person name="Pritham E.J."/>
            <person name="Richards T.A."/>
            <person name="Rocap G."/>
            <person name="Roy S.W."/>
            <person name="Sarai C."/>
            <person name="Schaack S."/>
            <person name="Shirato S."/>
            <person name="Slamovits C.H."/>
            <person name="Spencer D.F."/>
            <person name="Suzuki S."/>
            <person name="Worden A.Z."/>
            <person name="Zauner S."/>
            <person name="Barry K."/>
            <person name="Bell C."/>
            <person name="Bharti A.K."/>
            <person name="Crow J.A."/>
            <person name="Grimwood J."/>
            <person name="Kramer R."/>
            <person name="Lindquist E."/>
            <person name="Lucas S."/>
            <person name="Salamov A."/>
            <person name="McFadden G.I."/>
            <person name="Lane C.E."/>
            <person name="Keeling P.J."/>
            <person name="Gray M.W."/>
            <person name="Grigoriev I.V."/>
            <person name="Archibald J.M."/>
        </authorList>
    </citation>
    <scope>NUCLEOTIDE SEQUENCE</scope>
    <source>
        <strain evidence="4">CCMP2712</strain>
    </source>
</reference>
<proteinExistence type="predicted"/>
<evidence type="ECO:0000313" key="2">
    <source>
        <dbReference type="EMBL" id="EKX49308.1"/>
    </source>
</evidence>
<dbReference type="EMBL" id="JH992982">
    <property type="protein sequence ID" value="EKX49308.1"/>
    <property type="molecule type" value="Genomic_DNA"/>
</dbReference>
<keyword evidence="4" id="KW-1185">Reference proteome</keyword>
<dbReference type="KEGG" id="gtt:GUITHDRAFT_162135"/>
<accession>L1JMM2</accession>
<dbReference type="RefSeq" id="XP_005836288.1">
    <property type="nucleotide sequence ID" value="XM_005836231.1"/>
</dbReference>